<organism evidence="3 4">
    <name type="scientific">Schizophyllum amplum</name>
    <dbReference type="NCBI Taxonomy" id="97359"/>
    <lineage>
        <taxon>Eukaryota</taxon>
        <taxon>Fungi</taxon>
        <taxon>Dikarya</taxon>
        <taxon>Basidiomycota</taxon>
        <taxon>Agaricomycotina</taxon>
        <taxon>Agaricomycetes</taxon>
        <taxon>Agaricomycetidae</taxon>
        <taxon>Agaricales</taxon>
        <taxon>Schizophyllaceae</taxon>
        <taxon>Schizophyllum</taxon>
    </lineage>
</organism>
<evidence type="ECO:0000313" key="4">
    <source>
        <dbReference type="Proteomes" id="UP000320762"/>
    </source>
</evidence>
<feature type="compositionally biased region" description="Low complexity" evidence="2">
    <location>
        <begin position="41"/>
        <end position="52"/>
    </location>
</feature>
<keyword evidence="4" id="KW-1185">Reference proteome</keyword>
<evidence type="ECO:0000256" key="1">
    <source>
        <dbReference type="SAM" id="Coils"/>
    </source>
</evidence>
<feature type="compositionally biased region" description="Basic and acidic residues" evidence="2">
    <location>
        <begin position="1"/>
        <end position="10"/>
    </location>
</feature>
<keyword evidence="1" id="KW-0175">Coiled coil</keyword>
<dbReference type="AlphaFoldDB" id="A0A550CXM0"/>
<feature type="coiled-coil region" evidence="1">
    <location>
        <begin position="175"/>
        <end position="207"/>
    </location>
</feature>
<protein>
    <submittedName>
        <fullName evidence="3">Uncharacterized protein</fullName>
    </submittedName>
</protein>
<evidence type="ECO:0000256" key="2">
    <source>
        <dbReference type="SAM" id="MobiDB-lite"/>
    </source>
</evidence>
<sequence length="495" mass="56603">MANDHTELDNQPHQQSQHRAPPSRPSGLAHLMNPELSSQAGPSNSGNLSSPSRQQNNAHIPQFQQTQDPQAPPPQQLPNSALPQITADLEAWKTPPPILPADDMPVMYRHRENVAIEKSNDSSIRWTILYMRGESTGAGKRLRQLVGYTMDEMEDFLSSPIETRKEDWAYFPRFLKKDLADLEKAEKERKEAKADKERQEREQRKLKPVQIGFETKLFSDAPPISGAGNSATIPDIYKIHFSVGLCLPLAFFISSVMRLAVYQDRIKTRIHHKQNTKDATVVDETGTIIQLQLIPDLLLTVAQYDECADNMMATMEAITSSAEAVGGGPTNKTAELLKHFSYFANISHRVERHSVWAPLELYLRNLILEHEVRFNADNYEAALGEKYRPLDIAEANNEDSLHFTPHAANTPSVHAYTPSYTTPARSLAISQVYQDYGRDYEERRSRYSDDRSHYYDDCYHYSDDRSRRNYDPPHWTHDEPPRRPYRESPCQSQFL</sequence>
<proteinExistence type="predicted"/>
<feature type="region of interest" description="Disordered" evidence="2">
    <location>
        <begin position="469"/>
        <end position="495"/>
    </location>
</feature>
<reference evidence="3 4" key="1">
    <citation type="journal article" date="2019" name="New Phytol.">
        <title>Comparative genomics reveals unique wood-decay strategies and fruiting body development in the Schizophyllaceae.</title>
        <authorList>
            <person name="Almasi E."/>
            <person name="Sahu N."/>
            <person name="Krizsan K."/>
            <person name="Balint B."/>
            <person name="Kovacs G.M."/>
            <person name="Kiss B."/>
            <person name="Cseklye J."/>
            <person name="Drula E."/>
            <person name="Henrissat B."/>
            <person name="Nagy I."/>
            <person name="Chovatia M."/>
            <person name="Adam C."/>
            <person name="LaButti K."/>
            <person name="Lipzen A."/>
            <person name="Riley R."/>
            <person name="Grigoriev I.V."/>
            <person name="Nagy L.G."/>
        </authorList>
    </citation>
    <scope>NUCLEOTIDE SEQUENCE [LARGE SCALE GENOMIC DNA]</scope>
    <source>
        <strain evidence="3 4">NL-1724</strain>
    </source>
</reference>
<feature type="region of interest" description="Disordered" evidence="2">
    <location>
        <begin position="1"/>
        <end position="80"/>
    </location>
</feature>
<comment type="caution">
    <text evidence="3">The sequence shown here is derived from an EMBL/GenBank/DDBJ whole genome shotgun (WGS) entry which is preliminary data.</text>
</comment>
<name>A0A550CXM0_9AGAR</name>
<gene>
    <name evidence="3" type="ORF">BD626DRAFT_590400</name>
</gene>
<dbReference type="EMBL" id="VDMD01000001">
    <property type="protein sequence ID" value="TRM69531.1"/>
    <property type="molecule type" value="Genomic_DNA"/>
</dbReference>
<evidence type="ECO:0000313" key="3">
    <source>
        <dbReference type="EMBL" id="TRM69531.1"/>
    </source>
</evidence>
<dbReference type="Proteomes" id="UP000320762">
    <property type="component" value="Unassembled WGS sequence"/>
</dbReference>
<feature type="compositionally biased region" description="Basic and acidic residues" evidence="2">
    <location>
        <begin position="469"/>
        <end position="486"/>
    </location>
</feature>
<accession>A0A550CXM0</accession>